<dbReference type="InterPro" id="IPR010451">
    <property type="entry name" value="Acetoacetate_decarboxylase"/>
</dbReference>
<evidence type="ECO:0000313" key="2">
    <source>
        <dbReference type="Proteomes" id="UP001269375"/>
    </source>
</evidence>
<dbReference type="EMBL" id="JARWAO010000008">
    <property type="protein sequence ID" value="MDR5897069.1"/>
    <property type="molecule type" value="Genomic_DNA"/>
</dbReference>
<accession>A0ABU1GYL8</accession>
<dbReference type="NCBIfam" id="NF002614">
    <property type="entry name" value="PRK02265.1"/>
    <property type="match status" value="1"/>
</dbReference>
<gene>
    <name evidence="1" type="ORF">QC825_13420</name>
</gene>
<proteinExistence type="predicted"/>
<organism evidence="1 2">
    <name type="scientific">Larsenimonas suaedae</name>
    <dbReference type="NCBI Taxonomy" id="1851019"/>
    <lineage>
        <taxon>Bacteria</taxon>
        <taxon>Pseudomonadati</taxon>
        <taxon>Pseudomonadota</taxon>
        <taxon>Gammaproteobacteria</taxon>
        <taxon>Oceanospirillales</taxon>
        <taxon>Halomonadaceae</taxon>
        <taxon>Larsenimonas</taxon>
    </lineage>
</organism>
<comment type="caution">
    <text evidence="1">The sequence shown here is derived from an EMBL/GenBank/DDBJ whole genome shotgun (WGS) entry which is preliminary data.</text>
</comment>
<keyword evidence="2" id="KW-1185">Reference proteome</keyword>
<reference evidence="1 2" key="1">
    <citation type="submission" date="2023-04" db="EMBL/GenBank/DDBJ databases">
        <title>A long-awaited taxogenomic arrangement of the family Halomonadaceae.</title>
        <authorList>
            <person name="De La Haba R."/>
            <person name="Chuvochina M."/>
            <person name="Wittouck S."/>
            <person name="Arahal D.R."/>
            <person name="Sanchez-Porro C."/>
            <person name="Hugenholtz P."/>
            <person name="Ventosa A."/>
        </authorList>
    </citation>
    <scope>NUCLEOTIDE SEQUENCE [LARGE SCALE GENOMIC DNA]</scope>
    <source>
        <strain evidence="1 2">DSM 22428</strain>
    </source>
</reference>
<dbReference type="SUPFAM" id="SSF160104">
    <property type="entry name" value="Acetoacetate decarboxylase-like"/>
    <property type="match status" value="1"/>
</dbReference>
<dbReference type="Pfam" id="PF06314">
    <property type="entry name" value="ADC"/>
    <property type="match status" value="1"/>
</dbReference>
<protein>
    <submittedName>
        <fullName evidence="1">Acetoacetate decarboxylase</fullName>
    </submittedName>
</protein>
<evidence type="ECO:0000313" key="1">
    <source>
        <dbReference type="EMBL" id="MDR5897069.1"/>
    </source>
</evidence>
<dbReference type="InterPro" id="IPR023375">
    <property type="entry name" value="ADC_dom_sf"/>
</dbReference>
<name>A0ABU1GYL8_9GAMM</name>
<dbReference type="Proteomes" id="UP001269375">
    <property type="component" value="Unassembled WGS sequence"/>
</dbReference>
<dbReference type="Gene3D" id="2.40.400.10">
    <property type="entry name" value="Acetoacetate decarboxylase-like"/>
    <property type="match status" value="1"/>
</dbReference>
<sequence>MTHSTLPAHSHAMPWDCPSYPPGPYHFKNREFLNIVYRTDPEALRRVLPEPLEFDEPLVKFEFINMPDSTGFGKYVESGQVIPCTLNNKAYGYQRAMYLDDHAPIAGGRELWGFPKKLGQPRLEVHHETLVGTLHYSGLPIAHATMGYKHETLDSEHVRTAMLETPTLLYKLIPDVDGSPRIAELVEVGLDNLAVKGAWQGPGRLQLFEHVFAPVADLPVRDIVSTQHILTDLTLPLGRVVHDYLT</sequence>
<dbReference type="RefSeq" id="WP_251595144.1">
    <property type="nucleotide sequence ID" value="NZ_JAMLJI010000004.1"/>
</dbReference>